<evidence type="ECO:0000313" key="2">
    <source>
        <dbReference type="Proteomes" id="UP000241444"/>
    </source>
</evidence>
<comment type="caution">
    <text evidence="1">The sequence shown here is derived from an EMBL/GenBank/DDBJ whole genome shotgun (WGS) entry which is preliminary data.</text>
</comment>
<proteinExistence type="predicted"/>
<gene>
    <name evidence="1" type="ORF">CU102_19180</name>
</gene>
<keyword evidence="2" id="KW-1185">Reference proteome</keyword>
<accession>A0A2P7BJI9</accession>
<dbReference type="Proteomes" id="UP000241444">
    <property type="component" value="Unassembled WGS sequence"/>
</dbReference>
<dbReference type="AlphaFoldDB" id="A0A2P7BJI9"/>
<dbReference type="EMBL" id="PGGO01000015">
    <property type="protein sequence ID" value="PSH66633.1"/>
    <property type="molecule type" value="Genomic_DNA"/>
</dbReference>
<organism evidence="1 2">
    <name type="scientific">Phyllobacterium brassicacearum</name>
    <dbReference type="NCBI Taxonomy" id="314235"/>
    <lineage>
        <taxon>Bacteria</taxon>
        <taxon>Pseudomonadati</taxon>
        <taxon>Pseudomonadota</taxon>
        <taxon>Alphaproteobacteria</taxon>
        <taxon>Hyphomicrobiales</taxon>
        <taxon>Phyllobacteriaceae</taxon>
        <taxon>Phyllobacterium</taxon>
    </lineage>
</organism>
<name>A0A2P7BJI9_9HYPH</name>
<evidence type="ECO:0000313" key="1">
    <source>
        <dbReference type="EMBL" id="PSH66633.1"/>
    </source>
</evidence>
<protein>
    <submittedName>
        <fullName evidence="1">Uncharacterized protein</fullName>
    </submittedName>
</protein>
<sequence length="67" mass="7604">MSCFFSNPKCRVIISTQHAFLTNIGLAQIDEKLYIAGNHASGRCGNHFWPISIRVPFLDLLRDGQRK</sequence>
<reference evidence="2" key="1">
    <citation type="submission" date="2017-11" db="EMBL/GenBank/DDBJ databases">
        <authorList>
            <person name="Kuznetsova I."/>
            <person name="Sazanova A."/>
            <person name="Chirak E."/>
            <person name="Safronova V."/>
            <person name="Willems A."/>
        </authorList>
    </citation>
    <scope>NUCLEOTIDE SEQUENCE [LARGE SCALE GENOMIC DNA]</scope>
    <source>
        <strain evidence="2">STM 196</strain>
    </source>
</reference>